<dbReference type="RefSeq" id="XP_057414041.1">
    <property type="nucleotide sequence ID" value="XM_057558058.1"/>
</dbReference>
<dbReference type="Proteomes" id="UP001652580">
    <property type="component" value="Chromosome 12"/>
</dbReference>
<sequence length="97" mass="11242">MSQWQHGRGRWGQGRGLSGRSSAKRKGGKHNPERVLKRILLQKNVFPPWIFFNKIQDQNEELGLIIDLTYTRRSYKPEVPRVSGIYNICPSMSGLFQ</sequence>
<reference evidence="3" key="1">
    <citation type="submission" date="2025-08" db="UniProtKB">
        <authorList>
            <consortium name="RefSeq"/>
        </authorList>
    </citation>
    <scope>IDENTIFICATION</scope>
</reference>
<gene>
    <name evidence="3" type="primary">LOC103000158</name>
</gene>
<keyword evidence="2" id="KW-1185">Reference proteome</keyword>
<name>A0ABM3UI70_BALAC</name>
<protein>
    <submittedName>
        <fullName evidence="3">RNA/RNP complex-1-interacting phosphatase-like</fullName>
    </submittedName>
</protein>
<evidence type="ECO:0000313" key="2">
    <source>
        <dbReference type="Proteomes" id="UP001652580"/>
    </source>
</evidence>
<dbReference type="GeneID" id="103000158"/>
<feature type="region of interest" description="Disordered" evidence="1">
    <location>
        <begin position="1"/>
        <end position="31"/>
    </location>
</feature>
<evidence type="ECO:0000313" key="3">
    <source>
        <dbReference type="RefSeq" id="XP_057414041.1"/>
    </source>
</evidence>
<proteinExistence type="predicted"/>
<organism evidence="2 3">
    <name type="scientific">Balaenoptera acutorostrata</name>
    <name type="common">Common minke whale</name>
    <name type="synonym">Balaena rostrata</name>
    <dbReference type="NCBI Taxonomy" id="9767"/>
    <lineage>
        <taxon>Eukaryota</taxon>
        <taxon>Metazoa</taxon>
        <taxon>Chordata</taxon>
        <taxon>Craniata</taxon>
        <taxon>Vertebrata</taxon>
        <taxon>Euteleostomi</taxon>
        <taxon>Mammalia</taxon>
        <taxon>Eutheria</taxon>
        <taxon>Laurasiatheria</taxon>
        <taxon>Artiodactyla</taxon>
        <taxon>Whippomorpha</taxon>
        <taxon>Cetacea</taxon>
        <taxon>Mysticeti</taxon>
        <taxon>Balaenopteridae</taxon>
        <taxon>Balaenoptera</taxon>
    </lineage>
</organism>
<evidence type="ECO:0000256" key="1">
    <source>
        <dbReference type="SAM" id="MobiDB-lite"/>
    </source>
</evidence>
<accession>A0ABM3UI70</accession>